<dbReference type="EMBL" id="JAIWYP010000001">
    <property type="protein sequence ID" value="KAH3892297.1"/>
    <property type="molecule type" value="Genomic_DNA"/>
</dbReference>
<gene>
    <name evidence="3" type="ORF">DPMN_016412</name>
</gene>
<reference evidence="3" key="1">
    <citation type="journal article" date="2019" name="bioRxiv">
        <title>The Genome of the Zebra Mussel, Dreissena polymorpha: A Resource for Invasive Species Research.</title>
        <authorList>
            <person name="McCartney M.A."/>
            <person name="Auch B."/>
            <person name="Kono T."/>
            <person name="Mallez S."/>
            <person name="Zhang Y."/>
            <person name="Obille A."/>
            <person name="Becker A."/>
            <person name="Abrahante J.E."/>
            <person name="Garbe J."/>
            <person name="Badalamenti J.P."/>
            <person name="Herman A."/>
            <person name="Mangelson H."/>
            <person name="Liachko I."/>
            <person name="Sullivan S."/>
            <person name="Sone E.D."/>
            <person name="Koren S."/>
            <person name="Silverstein K.A.T."/>
            <person name="Beckman K.B."/>
            <person name="Gohl D.M."/>
        </authorList>
    </citation>
    <scope>NUCLEOTIDE SEQUENCE</scope>
    <source>
        <strain evidence="3">Duluth1</strain>
        <tissue evidence="3">Whole animal</tissue>
    </source>
</reference>
<feature type="compositionally biased region" description="Polar residues" evidence="2">
    <location>
        <begin position="185"/>
        <end position="194"/>
    </location>
</feature>
<accession>A0A9D4N9N3</accession>
<keyword evidence="4" id="KW-1185">Reference proteome</keyword>
<comment type="caution">
    <text evidence="3">The sequence shown here is derived from an EMBL/GenBank/DDBJ whole genome shotgun (WGS) entry which is preliminary data.</text>
</comment>
<dbReference type="Proteomes" id="UP000828390">
    <property type="component" value="Unassembled WGS sequence"/>
</dbReference>
<reference evidence="3" key="2">
    <citation type="submission" date="2020-11" db="EMBL/GenBank/DDBJ databases">
        <authorList>
            <person name="McCartney M.A."/>
            <person name="Auch B."/>
            <person name="Kono T."/>
            <person name="Mallez S."/>
            <person name="Becker A."/>
            <person name="Gohl D.M."/>
            <person name="Silverstein K.A.T."/>
            <person name="Koren S."/>
            <person name="Bechman K.B."/>
            <person name="Herman A."/>
            <person name="Abrahante J.E."/>
            <person name="Garbe J."/>
        </authorList>
    </citation>
    <scope>NUCLEOTIDE SEQUENCE</scope>
    <source>
        <strain evidence="3">Duluth1</strain>
        <tissue evidence="3">Whole animal</tissue>
    </source>
</reference>
<evidence type="ECO:0000313" key="3">
    <source>
        <dbReference type="EMBL" id="KAH3892297.1"/>
    </source>
</evidence>
<feature type="compositionally biased region" description="Basic and acidic residues" evidence="2">
    <location>
        <begin position="159"/>
        <end position="184"/>
    </location>
</feature>
<feature type="coiled-coil region" evidence="1">
    <location>
        <begin position="71"/>
        <end position="127"/>
    </location>
</feature>
<evidence type="ECO:0000313" key="4">
    <source>
        <dbReference type="Proteomes" id="UP000828390"/>
    </source>
</evidence>
<proteinExistence type="predicted"/>
<protein>
    <submittedName>
        <fullName evidence="3">Uncharacterized protein</fullName>
    </submittedName>
</protein>
<organism evidence="3 4">
    <name type="scientific">Dreissena polymorpha</name>
    <name type="common">Zebra mussel</name>
    <name type="synonym">Mytilus polymorpha</name>
    <dbReference type="NCBI Taxonomy" id="45954"/>
    <lineage>
        <taxon>Eukaryota</taxon>
        <taxon>Metazoa</taxon>
        <taxon>Spiralia</taxon>
        <taxon>Lophotrochozoa</taxon>
        <taxon>Mollusca</taxon>
        <taxon>Bivalvia</taxon>
        <taxon>Autobranchia</taxon>
        <taxon>Heteroconchia</taxon>
        <taxon>Euheterodonta</taxon>
        <taxon>Imparidentia</taxon>
        <taxon>Neoheterodontei</taxon>
        <taxon>Myida</taxon>
        <taxon>Dreissenoidea</taxon>
        <taxon>Dreissenidae</taxon>
        <taxon>Dreissena</taxon>
    </lineage>
</organism>
<feature type="region of interest" description="Disordered" evidence="2">
    <location>
        <begin position="134"/>
        <end position="200"/>
    </location>
</feature>
<evidence type="ECO:0000256" key="1">
    <source>
        <dbReference type="SAM" id="Coils"/>
    </source>
</evidence>
<feature type="compositionally biased region" description="Basic and acidic residues" evidence="2">
    <location>
        <begin position="134"/>
        <end position="146"/>
    </location>
</feature>
<name>A0A9D4N9N3_DREPO</name>
<keyword evidence="1" id="KW-0175">Coiled coil</keyword>
<evidence type="ECO:0000256" key="2">
    <source>
        <dbReference type="SAM" id="MobiDB-lite"/>
    </source>
</evidence>
<dbReference type="AlphaFoldDB" id="A0A9D4N9N3"/>
<sequence length="200" mass="24520">MEEYYKANQEKEEDISAWGIRLEELVQKAIDRGEIQTHRREQMLRTRFWKYLRNKELKNATRIFYESNIPFEELRKKMRREEQDISVSKETSQQINVHQIDDHTKLLNDLKEQIKTMEAKLNSLTEEQHRPIDGERRDTFRYDNRGRPYRGYRNNSTFRGRDGYHQRNDRFNRGNRSYEPRRDNTQTYTQQKGTFETPLH</sequence>